<accession>A0A849BNY2</accession>
<dbReference type="RefSeq" id="WP_067527467.1">
    <property type="nucleotide sequence ID" value="NZ_JABELX010000001.1"/>
</dbReference>
<name>A0A849BNY2_9NOCA</name>
<keyword evidence="4" id="KW-1185">Reference proteome</keyword>
<evidence type="ECO:0000256" key="1">
    <source>
        <dbReference type="SAM" id="SignalP"/>
    </source>
</evidence>
<feature type="signal peptide" evidence="1">
    <location>
        <begin position="1"/>
        <end position="23"/>
    </location>
</feature>
<dbReference type="InterPro" id="IPR025240">
    <property type="entry name" value="DUF4189"/>
</dbReference>
<feature type="domain" description="DUF4189" evidence="2">
    <location>
        <begin position="48"/>
        <end position="131"/>
    </location>
</feature>
<organism evidence="3 4">
    <name type="scientific">Nocardia uniformis</name>
    <dbReference type="NCBI Taxonomy" id="53432"/>
    <lineage>
        <taxon>Bacteria</taxon>
        <taxon>Bacillati</taxon>
        <taxon>Actinomycetota</taxon>
        <taxon>Actinomycetes</taxon>
        <taxon>Mycobacteriales</taxon>
        <taxon>Nocardiaceae</taxon>
        <taxon>Nocardia</taxon>
    </lineage>
</organism>
<dbReference type="Proteomes" id="UP000586827">
    <property type="component" value="Unassembled WGS sequence"/>
</dbReference>
<feature type="chain" id="PRO_5038371198" evidence="1">
    <location>
        <begin position="24"/>
        <end position="151"/>
    </location>
</feature>
<proteinExistence type="predicted"/>
<reference evidence="3 4" key="1">
    <citation type="submission" date="2020-05" db="EMBL/GenBank/DDBJ databases">
        <title>MicrobeNet Type strains.</title>
        <authorList>
            <person name="Nicholson A.C."/>
        </authorList>
    </citation>
    <scope>NUCLEOTIDE SEQUENCE [LARGE SCALE GENOMIC DNA]</scope>
    <source>
        <strain evidence="3 4">JCM 3224</strain>
    </source>
</reference>
<dbReference type="Pfam" id="PF13827">
    <property type="entry name" value="DUF4189"/>
    <property type="match status" value="1"/>
</dbReference>
<evidence type="ECO:0000259" key="2">
    <source>
        <dbReference type="Pfam" id="PF13827"/>
    </source>
</evidence>
<dbReference type="AlphaFoldDB" id="A0A849BNY2"/>
<sequence length="151" mass="14776">MSLLRKAGIGFAGSSLAALSVVAAGPAAAVESGYTVHGGFVATGGDLYGAMAVSQSVGKVTYALNYTDWNGADAAAVEACAAGDCRIVVHFSNACGAVARSDDGRFAGGWGPTKVEAESAAVSALGSQGPNLGSSQAGGKVVMAECTENAR</sequence>
<dbReference type="EMBL" id="JABELX010000001">
    <property type="protein sequence ID" value="NNH68293.1"/>
    <property type="molecule type" value="Genomic_DNA"/>
</dbReference>
<keyword evidence="1" id="KW-0732">Signal</keyword>
<gene>
    <name evidence="3" type="ORF">HLB23_00080</name>
</gene>
<comment type="caution">
    <text evidence="3">The sequence shown here is derived from an EMBL/GenBank/DDBJ whole genome shotgun (WGS) entry which is preliminary data.</text>
</comment>
<evidence type="ECO:0000313" key="4">
    <source>
        <dbReference type="Proteomes" id="UP000586827"/>
    </source>
</evidence>
<evidence type="ECO:0000313" key="3">
    <source>
        <dbReference type="EMBL" id="NNH68293.1"/>
    </source>
</evidence>
<protein>
    <submittedName>
        <fullName evidence="3">DUF4189 domain-containing protein</fullName>
    </submittedName>
</protein>